<evidence type="ECO:0000256" key="3">
    <source>
        <dbReference type="ARBA" id="ARBA00022764"/>
    </source>
</evidence>
<dbReference type="AlphaFoldDB" id="A0A0X3TPL1"/>
<keyword evidence="2 4" id="KW-0732">Signal</keyword>
<dbReference type="GO" id="GO:0044780">
    <property type="term" value="P:bacterial-type flagellum assembly"/>
    <property type="evidence" value="ECO:0007669"/>
    <property type="project" value="InterPro"/>
</dbReference>
<dbReference type="SMART" id="SM00858">
    <property type="entry name" value="SAF"/>
    <property type="match status" value="1"/>
</dbReference>
<evidence type="ECO:0000313" key="7">
    <source>
        <dbReference type="Proteomes" id="UP000053690"/>
    </source>
</evidence>
<accession>A0A0X3TPL1</accession>
<comment type="caution">
    <text evidence="6">The sequence shown here is derived from an EMBL/GenBank/DDBJ whole genome shotgun (WGS) entry which is preliminary data.</text>
</comment>
<dbReference type="CDD" id="cd11614">
    <property type="entry name" value="SAF_CpaB_FlgA_like"/>
    <property type="match status" value="1"/>
</dbReference>
<keyword evidence="6" id="KW-0966">Cell projection</keyword>
<feature type="chain" id="PRO_5006988126" description="Flagella basal body P-ring formation protein FlgA" evidence="4">
    <location>
        <begin position="19"/>
        <end position="138"/>
    </location>
</feature>
<name>A0A0X3TPL1_9RHOB</name>
<dbReference type="PANTHER" id="PTHR36307:SF1">
    <property type="entry name" value="FLAGELLA BASAL BODY P-RING FORMATION PROTEIN FLGA"/>
    <property type="match status" value="1"/>
</dbReference>
<keyword evidence="3 4" id="KW-0574">Periplasm</keyword>
<dbReference type="Pfam" id="PF13144">
    <property type="entry name" value="ChapFlgA"/>
    <property type="match status" value="1"/>
</dbReference>
<dbReference type="PANTHER" id="PTHR36307">
    <property type="entry name" value="FLAGELLA BASAL BODY P-RING FORMATION PROTEIN FLGA"/>
    <property type="match status" value="1"/>
</dbReference>
<protein>
    <recommendedName>
        <fullName evidence="4">Flagella basal body P-ring formation protein FlgA</fullName>
    </recommendedName>
</protein>
<dbReference type="NCBIfam" id="TIGR03170">
    <property type="entry name" value="flgA_cterm"/>
    <property type="match status" value="1"/>
</dbReference>
<evidence type="ECO:0000256" key="2">
    <source>
        <dbReference type="ARBA" id="ARBA00022729"/>
    </source>
</evidence>
<dbReference type="OrthoDB" id="7619725at2"/>
<dbReference type="Gene3D" id="2.30.30.760">
    <property type="match status" value="1"/>
</dbReference>
<comment type="subcellular location">
    <subcellularLocation>
        <location evidence="1 4">Periplasm</location>
    </subcellularLocation>
</comment>
<keyword evidence="7" id="KW-1185">Reference proteome</keyword>
<proteinExistence type="inferred from homology"/>
<evidence type="ECO:0000259" key="5">
    <source>
        <dbReference type="SMART" id="SM00858"/>
    </source>
</evidence>
<dbReference type="InterPro" id="IPR017585">
    <property type="entry name" value="SAF_FlgA"/>
</dbReference>
<gene>
    <name evidence="6" type="primary">flgA</name>
    <name evidence="6" type="ORF">AVO44_15285</name>
</gene>
<sequence length="138" mass="14655">MRFLILIASLLVPVAAIADTVVPTRTIRAKEIIAANDLETKPQKVAGGVSDPEVLVGLEARVALYPGRPIRATDVGPPALVDRNDLVVLIFDRQPLSITAEGRALGRGAAGDRIRVMNLSSRTTISGVVRPDGNIEVK</sequence>
<dbReference type="RefSeq" id="WP_068338499.1">
    <property type="nucleotide sequence ID" value="NZ_LQBP01000008.1"/>
</dbReference>
<dbReference type="GO" id="GO:0042597">
    <property type="term" value="C:periplasmic space"/>
    <property type="evidence" value="ECO:0007669"/>
    <property type="project" value="UniProtKB-SubCell"/>
</dbReference>
<keyword evidence="4" id="KW-1005">Bacterial flagellum biogenesis</keyword>
<feature type="domain" description="SAF" evidence="5">
    <location>
        <begin position="18"/>
        <end position="76"/>
    </location>
</feature>
<keyword evidence="6" id="KW-0969">Cilium</keyword>
<dbReference type="InterPro" id="IPR039246">
    <property type="entry name" value="Flagellar_FlgA"/>
</dbReference>
<feature type="signal peptide" evidence="4">
    <location>
        <begin position="1"/>
        <end position="18"/>
    </location>
</feature>
<dbReference type="STRING" id="1685378.AVO44_15285"/>
<keyword evidence="6" id="KW-0282">Flagellum</keyword>
<dbReference type="Proteomes" id="UP000053690">
    <property type="component" value="Unassembled WGS sequence"/>
</dbReference>
<comment type="similarity">
    <text evidence="4">Belongs to the FlgA family.</text>
</comment>
<evidence type="ECO:0000313" key="6">
    <source>
        <dbReference type="EMBL" id="KUJ77695.1"/>
    </source>
</evidence>
<dbReference type="Gene3D" id="3.90.1210.10">
    <property type="entry name" value="Antifreeze-like/N-acetylneuraminic acid synthase C-terminal domain"/>
    <property type="match status" value="1"/>
</dbReference>
<evidence type="ECO:0000256" key="1">
    <source>
        <dbReference type="ARBA" id="ARBA00004418"/>
    </source>
</evidence>
<reference evidence="7" key="1">
    <citation type="submission" date="2015-12" db="EMBL/GenBank/DDBJ databases">
        <authorList>
            <person name="Zhang G."/>
            <person name="Stingl U."/>
        </authorList>
    </citation>
    <scope>NUCLEOTIDE SEQUENCE [LARGE SCALE GENOMIC DNA]</scope>
    <source>
        <strain evidence="7">ZGT108</strain>
    </source>
</reference>
<dbReference type="EMBL" id="LQBP01000008">
    <property type="protein sequence ID" value="KUJ77695.1"/>
    <property type="molecule type" value="Genomic_DNA"/>
</dbReference>
<dbReference type="InterPro" id="IPR013974">
    <property type="entry name" value="SAF"/>
</dbReference>
<comment type="function">
    <text evidence="4">Involved in the assembly process of the P-ring formation. It may associate with FlgF on the rod constituting a structure essential for the P-ring assembly or may act as a modulator protein for the P-ring assembly.</text>
</comment>
<organism evidence="6 7">
    <name type="scientific">Ruegeria profundi</name>
    <dbReference type="NCBI Taxonomy" id="1685378"/>
    <lineage>
        <taxon>Bacteria</taxon>
        <taxon>Pseudomonadati</taxon>
        <taxon>Pseudomonadota</taxon>
        <taxon>Alphaproteobacteria</taxon>
        <taxon>Rhodobacterales</taxon>
        <taxon>Roseobacteraceae</taxon>
        <taxon>Ruegeria</taxon>
    </lineage>
</organism>
<evidence type="ECO:0000256" key="4">
    <source>
        <dbReference type="RuleBase" id="RU362063"/>
    </source>
</evidence>